<evidence type="ECO:0000256" key="1">
    <source>
        <dbReference type="SAM" id="MobiDB-lite"/>
    </source>
</evidence>
<accession>A0A373FTE3</accession>
<name>A0A373FTE3_COMTE</name>
<sequence length="238" mass="24942">MAVKLVTQETLTDCGLACVAMVSGQSLATVRKVAIKELGYPKDGPYTTTHENLFKLLAHFGIGHGKKAPFKSLAAMPSLAIMETRKMPSTGNSHLVVFERLPDGDERVLDPGFWLKQQERRDWNRIKLDTFVPVLLSEQAGSPKKGTKKAEAEVVESASPDVKTAGEAKGKPAKTARVKAAAGKPKPAAKKKAPVTPTGSAEGGGASPASEPTSPGAFAGDTSEETATESGTGNESSE</sequence>
<feature type="region of interest" description="Disordered" evidence="1">
    <location>
        <begin position="140"/>
        <end position="238"/>
    </location>
</feature>
<organism evidence="2 3">
    <name type="scientific">Comamonas testosteroni</name>
    <name type="common">Pseudomonas testosteroni</name>
    <dbReference type="NCBI Taxonomy" id="285"/>
    <lineage>
        <taxon>Bacteria</taxon>
        <taxon>Pseudomonadati</taxon>
        <taxon>Pseudomonadota</taxon>
        <taxon>Betaproteobacteria</taxon>
        <taxon>Burkholderiales</taxon>
        <taxon>Comamonadaceae</taxon>
        <taxon>Comamonas</taxon>
    </lineage>
</organism>
<reference evidence="2 3" key="1">
    <citation type="submission" date="2018-08" db="EMBL/GenBank/DDBJ databases">
        <title>Comamonas testosteroni strain SWCO2.</title>
        <authorList>
            <person name="Jiang N."/>
            <person name="Zhang X.Z."/>
        </authorList>
    </citation>
    <scope>NUCLEOTIDE SEQUENCE [LARGE SCALE GENOMIC DNA]</scope>
    <source>
        <strain evidence="2 3">SWCO2</strain>
    </source>
</reference>
<evidence type="ECO:0008006" key="4">
    <source>
        <dbReference type="Google" id="ProtNLM"/>
    </source>
</evidence>
<dbReference type="Proteomes" id="UP000261948">
    <property type="component" value="Unassembled WGS sequence"/>
</dbReference>
<proteinExistence type="predicted"/>
<dbReference type="AlphaFoldDB" id="A0A373FTE3"/>
<protein>
    <recommendedName>
        <fullName evidence="4">Peptidase C39 domain-containing protein</fullName>
    </recommendedName>
</protein>
<dbReference type="EMBL" id="QURR01000002">
    <property type="protein sequence ID" value="RGE46669.1"/>
    <property type="molecule type" value="Genomic_DNA"/>
</dbReference>
<evidence type="ECO:0000313" key="3">
    <source>
        <dbReference type="Proteomes" id="UP000261948"/>
    </source>
</evidence>
<keyword evidence="3" id="KW-1185">Reference proteome</keyword>
<dbReference type="OrthoDB" id="8908992at2"/>
<gene>
    <name evidence="2" type="ORF">DZC30_02515</name>
</gene>
<evidence type="ECO:0000313" key="2">
    <source>
        <dbReference type="EMBL" id="RGE46669.1"/>
    </source>
</evidence>
<dbReference type="Gene3D" id="3.90.70.10">
    <property type="entry name" value="Cysteine proteinases"/>
    <property type="match status" value="1"/>
</dbReference>
<comment type="caution">
    <text evidence="2">The sequence shown here is derived from an EMBL/GenBank/DDBJ whole genome shotgun (WGS) entry which is preliminary data.</text>
</comment>
<feature type="compositionally biased region" description="Low complexity" evidence="1">
    <location>
        <begin position="228"/>
        <end position="238"/>
    </location>
</feature>